<gene>
    <name evidence="1" type="ORF">SAMN05421789_11048</name>
</gene>
<proteinExistence type="predicted"/>
<organism evidence="1 2">
    <name type="scientific">Kaistella chaponensis</name>
    <dbReference type="NCBI Taxonomy" id="713588"/>
    <lineage>
        <taxon>Bacteria</taxon>
        <taxon>Pseudomonadati</taxon>
        <taxon>Bacteroidota</taxon>
        <taxon>Flavobacteriia</taxon>
        <taxon>Flavobacteriales</taxon>
        <taxon>Weeksellaceae</taxon>
        <taxon>Chryseobacterium group</taxon>
        <taxon>Kaistella</taxon>
    </lineage>
</organism>
<sequence length="97" mass="11588">MDCTIYKAVGQDLKNYMALQRGYLGYHKKTKTPLIIYSIERFRGRFDYRCKILQIEGKEQNLCDVIYSENEVDLTPIKRQDFIDYHNKIQGEQLTLF</sequence>
<dbReference type="STRING" id="713588.SAMN05421789_11048"/>
<name>A0A1N7MU79_9FLAO</name>
<dbReference type="Proteomes" id="UP000185839">
    <property type="component" value="Unassembled WGS sequence"/>
</dbReference>
<accession>A0A1N7MU79</accession>
<keyword evidence="2" id="KW-1185">Reference proteome</keyword>
<reference evidence="2" key="1">
    <citation type="submission" date="2017-01" db="EMBL/GenBank/DDBJ databases">
        <authorList>
            <person name="Varghese N."/>
            <person name="Submissions S."/>
        </authorList>
    </citation>
    <scope>NUCLEOTIDE SEQUENCE [LARGE SCALE GENOMIC DNA]</scope>
    <source>
        <strain evidence="2">DSM 23145</strain>
    </source>
</reference>
<dbReference type="EMBL" id="FTOI01000010">
    <property type="protein sequence ID" value="SIS89695.1"/>
    <property type="molecule type" value="Genomic_DNA"/>
</dbReference>
<evidence type="ECO:0000313" key="2">
    <source>
        <dbReference type="Proteomes" id="UP000185839"/>
    </source>
</evidence>
<dbReference type="AlphaFoldDB" id="A0A1N7MU79"/>
<protein>
    <submittedName>
        <fullName evidence="1">Uncharacterized protein</fullName>
    </submittedName>
</protein>
<dbReference type="OrthoDB" id="1261322at2"/>
<dbReference type="RefSeq" id="WP_076387503.1">
    <property type="nucleotide sequence ID" value="NZ_FTOI01000010.1"/>
</dbReference>
<evidence type="ECO:0000313" key="1">
    <source>
        <dbReference type="EMBL" id="SIS89695.1"/>
    </source>
</evidence>